<name>A0ABS9L129_9MICC</name>
<keyword evidence="3" id="KW-0328">Glycosyltransferase</keyword>
<dbReference type="InterPro" id="IPR031304">
    <property type="entry name" value="SLT_2"/>
</dbReference>
<evidence type="ECO:0000313" key="3">
    <source>
        <dbReference type="EMBL" id="MCG2620349.1"/>
    </source>
</evidence>
<keyword evidence="3" id="KW-0808">Transferase</keyword>
<dbReference type="GO" id="GO:0016757">
    <property type="term" value="F:glycosyltransferase activity"/>
    <property type="evidence" value="ECO:0007669"/>
    <property type="project" value="UniProtKB-KW"/>
</dbReference>
<dbReference type="RefSeq" id="WP_237817455.1">
    <property type="nucleotide sequence ID" value="NZ_JAKLTQ010000001.1"/>
</dbReference>
<keyword evidence="1" id="KW-0812">Transmembrane</keyword>
<dbReference type="Proteomes" id="UP001165368">
    <property type="component" value="Unassembled WGS sequence"/>
</dbReference>
<dbReference type="Gene3D" id="1.10.530.10">
    <property type="match status" value="1"/>
</dbReference>
<comment type="caution">
    <text evidence="3">The sequence shown here is derived from an EMBL/GenBank/DDBJ whole genome shotgun (WGS) entry which is preliminary data.</text>
</comment>
<dbReference type="Pfam" id="PF13406">
    <property type="entry name" value="SLT_2"/>
    <property type="match status" value="1"/>
</dbReference>
<dbReference type="SUPFAM" id="SSF53955">
    <property type="entry name" value="Lysozyme-like"/>
    <property type="match status" value="1"/>
</dbReference>
<evidence type="ECO:0000313" key="4">
    <source>
        <dbReference type="Proteomes" id="UP001165368"/>
    </source>
</evidence>
<keyword evidence="1" id="KW-1133">Transmembrane helix</keyword>
<feature type="domain" description="Transglycosylase SLT" evidence="2">
    <location>
        <begin position="187"/>
        <end position="248"/>
    </location>
</feature>
<keyword evidence="4" id="KW-1185">Reference proteome</keyword>
<dbReference type="PANTHER" id="PTHR30163">
    <property type="entry name" value="MEMBRANE-BOUND LYTIC MUREIN TRANSGLYCOSYLASE B"/>
    <property type="match status" value="1"/>
</dbReference>
<keyword evidence="1" id="KW-0472">Membrane</keyword>
<sequence>MAASDKSRAGQRTLAGTAAGAAAVVAGFAAWLILLPHSAPPVDVRPAGYAAAVQPAAPNAAPAAAQQAAAPPIAPPAEPAAASQAAPAAVDPAWLGSTAAAAGIPDRALLAYASAALSVARTDPACRLGWTTLAAIGAVESGHGTHGGASLAADGTAAPRIVGPRLDGTGFARIQDTDSGTFDGDPAWDRAVGPLQFIPSTWLRYGADGSGDGIADPQNIDDAALAAGRYLCAAGGDLSSGAGWSAAVYAYNHSGEYLQSVLAQANEYAAKSS</sequence>
<dbReference type="EMBL" id="JAKLTQ010000001">
    <property type="protein sequence ID" value="MCG2620349.1"/>
    <property type="molecule type" value="Genomic_DNA"/>
</dbReference>
<dbReference type="EC" id="2.4.-.-" evidence="3"/>
<dbReference type="InterPro" id="IPR023346">
    <property type="entry name" value="Lysozyme-like_dom_sf"/>
</dbReference>
<evidence type="ECO:0000259" key="2">
    <source>
        <dbReference type="Pfam" id="PF13406"/>
    </source>
</evidence>
<dbReference type="PANTHER" id="PTHR30163:SF8">
    <property type="entry name" value="LYTIC MUREIN TRANSGLYCOSYLASE"/>
    <property type="match status" value="1"/>
</dbReference>
<dbReference type="CDD" id="cd13399">
    <property type="entry name" value="Slt35-like"/>
    <property type="match status" value="1"/>
</dbReference>
<proteinExistence type="predicted"/>
<feature type="transmembrane region" description="Helical" evidence="1">
    <location>
        <begin position="12"/>
        <end position="34"/>
    </location>
</feature>
<organism evidence="3 4">
    <name type="scientific">Arthrobacter hankyongi</name>
    <dbReference type="NCBI Taxonomy" id="2904801"/>
    <lineage>
        <taxon>Bacteria</taxon>
        <taxon>Bacillati</taxon>
        <taxon>Actinomycetota</taxon>
        <taxon>Actinomycetes</taxon>
        <taxon>Micrococcales</taxon>
        <taxon>Micrococcaceae</taxon>
        <taxon>Arthrobacter</taxon>
    </lineage>
</organism>
<accession>A0ABS9L129</accession>
<reference evidence="3" key="1">
    <citation type="submission" date="2022-01" db="EMBL/GenBank/DDBJ databases">
        <authorList>
            <person name="Jo J.-H."/>
            <person name="Im W.-T."/>
        </authorList>
    </citation>
    <scope>NUCLEOTIDE SEQUENCE</scope>
    <source>
        <strain evidence="3">I2-34</strain>
    </source>
</reference>
<dbReference type="InterPro" id="IPR043426">
    <property type="entry name" value="MltB-like"/>
</dbReference>
<protein>
    <submittedName>
        <fullName evidence="3">Lytic murein transglycosylase</fullName>
        <ecNumber evidence="3">2.4.-.-</ecNumber>
    </submittedName>
</protein>
<gene>
    <name evidence="3" type="ORF">LVY72_00300</name>
</gene>
<evidence type="ECO:0000256" key="1">
    <source>
        <dbReference type="SAM" id="Phobius"/>
    </source>
</evidence>